<dbReference type="EMBL" id="RSCL01000012">
    <property type="protein sequence ID" value="RUT03807.1"/>
    <property type="molecule type" value="Genomic_DNA"/>
</dbReference>
<organism evidence="2 3">
    <name type="scientific">Dulcicalothrix desertica PCC 7102</name>
    <dbReference type="NCBI Taxonomy" id="232991"/>
    <lineage>
        <taxon>Bacteria</taxon>
        <taxon>Bacillati</taxon>
        <taxon>Cyanobacteriota</taxon>
        <taxon>Cyanophyceae</taxon>
        <taxon>Nostocales</taxon>
        <taxon>Calotrichaceae</taxon>
        <taxon>Dulcicalothrix</taxon>
    </lineage>
</organism>
<protein>
    <recommendedName>
        <fullName evidence="1">DUF6745 domain-containing protein</fullName>
    </recommendedName>
</protein>
<sequence length="369" mass="43431">MIQEKINQLTLQQEALILQYCDKWRKVAFSTDRIDRQKAIEAINQAYKFLGLSNPEIVFTDNYNNTNKVWLSLIEKHYPGVDEIMHNMPYRLWSELIGKLHYKIRDCFSSYYIYDNLWRKLSIVDIIANLSQDLYSWNSKISISNDATYCNFVDFCVSVFDLNISDYMVQWHIFQKVVKNCGYFIPEERFVIFCDRPIKLSFDNDNLLHAEGEPAIEFADESGIYVHHGVALPQKYGKHHSLKWQSQWILEEKNAELRRFLIQIIGYSRILSDLQVIELDSYKEYTLLKINIKQNNGVDTNNIDVNDEDIDFDVDEVDVDDEIIYLLKMTCPSTGHIHVLRVPPEMQSAREAIEWINWGINPEEFAVQT</sequence>
<dbReference type="Proteomes" id="UP000271624">
    <property type="component" value="Unassembled WGS sequence"/>
</dbReference>
<dbReference type="Pfam" id="PF20530">
    <property type="entry name" value="DUF6745"/>
    <property type="match status" value="1"/>
</dbReference>
<name>A0A433VCM4_9CYAN</name>
<reference evidence="2" key="1">
    <citation type="submission" date="2018-12" db="EMBL/GenBank/DDBJ databases">
        <authorList>
            <person name="Will S."/>
            <person name="Neumann-Schaal M."/>
            <person name="Henke P."/>
        </authorList>
    </citation>
    <scope>NUCLEOTIDE SEQUENCE</scope>
    <source>
        <strain evidence="2">PCC 7102</strain>
    </source>
</reference>
<evidence type="ECO:0000313" key="2">
    <source>
        <dbReference type="EMBL" id="RUT03807.1"/>
    </source>
</evidence>
<dbReference type="OrthoDB" id="489446at2"/>
<dbReference type="InterPro" id="IPR046633">
    <property type="entry name" value="DUF6745"/>
</dbReference>
<feature type="domain" description="DUF6745" evidence="1">
    <location>
        <begin position="174"/>
        <end position="366"/>
    </location>
</feature>
<comment type="caution">
    <text evidence="2">The sequence shown here is derived from an EMBL/GenBank/DDBJ whole genome shotgun (WGS) entry which is preliminary data.</text>
</comment>
<accession>A0A433VCM4</accession>
<reference evidence="2" key="2">
    <citation type="journal article" date="2019" name="Genome Biol. Evol.">
        <title>Day and night: Metabolic profiles and evolutionary relationships of six axenic non-marine cyanobacteria.</title>
        <authorList>
            <person name="Will S.E."/>
            <person name="Henke P."/>
            <person name="Boedeker C."/>
            <person name="Huang S."/>
            <person name="Brinkmann H."/>
            <person name="Rohde M."/>
            <person name="Jarek M."/>
            <person name="Friedl T."/>
            <person name="Seufert S."/>
            <person name="Schumacher M."/>
            <person name="Overmann J."/>
            <person name="Neumann-Schaal M."/>
            <person name="Petersen J."/>
        </authorList>
    </citation>
    <scope>NUCLEOTIDE SEQUENCE [LARGE SCALE GENOMIC DNA]</scope>
    <source>
        <strain evidence="2">PCC 7102</strain>
    </source>
</reference>
<dbReference type="AlphaFoldDB" id="A0A433VCM4"/>
<dbReference type="RefSeq" id="WP_127083093.1">
    <property type="nucleotide sequence ID" value="NZ_RSCL01000012.1"/>
</dbReference>
<proteinExistence type="predicted"/>
<keyword evidence="3" id="KW-1185">Reference proteome</keyword>
<gene>
    <name evidence="2" type="ORF">DSM106972_047210</name>
</gene>
<evidence type="ECO:0000313" key="3">
    <source>
        <dbReference type="Proteomes" id="UP000271624"/>
    </source>
</evidence>
<evidence type="ECO:0000259" key="1">
    <source>
        <dbReference type="Pfam" id="PF20530"/>
    </source>
</evidence>